<feature type="domain" description="Dinitrogenase iron-molybdenum cofactor biosynthesis" evidence="1">
    <location>
        <begin position="15"/>
        <end position="106"/>
    </location>
</feature>
<dbReference type="Pfam" id="PF02579">
    <property type="entry name" value="Nitro_FeMo-Co"/>
    <property type="match status" value="1"/>
</dbReference>
<evidence type="ECO:0000313" key="2">
    <source>
        <dbReference type="EMBL" id="AKB13226.1"/>
    </source>
</evidence>
<evidence type="ECO:0000259" key="1">
    <source>
        <dbReference type="Pfam" id="PF02579"/>
    </source>
</evidence>
<protein>
    <recommendedName>
        <fullName evidence="1">Dinitrogenase iron-molybdenum cofactor biosynthesis domain-containing protein</fullName>
    </recommendedName>
</protein>
<evidence type="ECO:0000313" key="3">
    <source>
        <dbReference type="Proteomes" id="UP000066529"/>
    </source>
</evidence>
<dbReference type="KEGG" id="mthr:MSTHT_1468"/>
<name>A0A0E3NCB8_METTT</name>
<dbReference type="CDD" id="cd00851">
    <property type="entry name" value="MTH1175"/>
    <property type="match status" value="1"/>
</dbReference>
<proteinExistence type="predicted"/>
<reference evidence="2 3" key="1">
    <citation type="submission" date="2014-07" db="EMBL/GenBank/DDBJ databases">
        <title>Methanogenic archaea and the global carbon cycle.</title>
        <authorList>
            <person name="Henriksen J.R."/>
            <person name="Luke J."/>
            <person name="Reinhart S."/>
            <person name="Benedict M.N."/>
            <person name="Youngblut N.D."/>
            <person name="Metcalf M.E."/>
            <person name="Whitaker R.J."/>
            <person name="Metcalf W.W."/>
        </authorList>
    </citation>
    <scope>NUCLEOTIDE SEQUENCE [LARGE SCALE GENOMIC DNA]</scope>
    <source>
        <strain evidence="3">ATCC 43570 / DSM 1825 / OCM 12 / VKM B-1830 / TM-1</strain>
    </source>
</reference>
<dbReference type="PATRIC" id="fig|523844.20.peg.1839"/>
<dbReference type="EMBL" id="CP009501">
    <property type="protein sequence ID" value="AKB13226.1"/>
    <property type="molecule type" value="Genomic_DNA"/>
</dbReference>
<dbReference type="PANTHER" id="PTHR42983:SF1">
    <property type="entry name" value="IRON-MOLYBDENUM PROTEIN"/>
    <property type="match status" value="1"/>
</dbReference>
<dbReference type="STRING" id="523844.MSTHT_1468"/>
<dbReference type="InterPro" id="IPR003731">
    <property type="entry name" value="Di-Nase_FeMo-co_biosynth"/>
</dbReference>
<dbReference type="SUPFAM" id="SSF53146">
    <property type="entry name" value="Nitrogenase accessory factor-like"/>
    <property type="match status" value="1"/>
</dbReference>
<dbReference type="RefSeq" id="WP_048167284.1">
    <property type="nucleotide sequence ID" value="NZ_CP009501.1"/>
</dbReference>
<dbReference type="PANTHER" id="PTHR42983">
    <property type="entry name" value="DINITROGENASE IRON-MOLYBDENUM COFACTOR PROTEIN-RELATED"/>
    <property type="match status" value="1"/>
</dbReference>
<accession>A0A0E3NCB8</accession>
<gene>
    <name evidence="2" type="ORF">MSTHT_1468</name>
</gene>
<dbReference type="HOGENOM" id="CLU_104194_2_1_2"/>
<dbReference type="GeneID" id="41603180"/>
<dbReference type="OrthoDB" id="85838at2157"/>
<organism evidence="2 3">
    <name type="scientific">Methanosarcina thermophila (strain ATCC 43570 / DSM 1825 / OCM 12 / VKM B-1830 / TM-1)</name>
    <dbReference type="NCBI Taxonomy" id="523844"/>
    <lineage>
        <taxon>Archaea</taxon>
        <taxon>Methanobacteriati</taxon>
        <taxon>Methanobacteriota</taxon>
        <taxon>Stenosarchaea group</taxon>
        <taxon>Methanomicrobia</taxon>
        <taxon>Methanosarcinales</taxon>
        <taxon>Methanosarcinaceae</taxon>
        <taxon>Methanosarcina</taxon>
    </lineage>
</organism>
<dbReference type="AlphaFoldDB" id="A0A0E3NCB8"/>
<dbReference type="InterPro" id="IPR036105">
    <property type="entry name" value="DiNase_FeMo-co_biosyn_sf"/>
</dbReference>
<dbReference type="Proteomes" id="UP000066529">
    <property type="component" value="Chromosome"/>
</dbReference>
<dbReference type="Gene3D" id="3.30.420.130">
    <property type="entry name" value="Dinitrogenase iron-molybdenum cofactor biosynthesis domain"/>
    <property type="match status" value="1"/>
</dbReference>
<sequence length="124" mass="13080">MTKIAVPSISDRGLESDVCAHYGSCEYFTIVNVENGTITGIDTIINSSPDGAHNCAAPSIILKSHNVDTVLVSGIGGRPLMSLKEKKIKVFAGAAGKVSDAVQDYNNGLLQELSMNETCSCSHH</sequence>
<dbReference type="InterPro" id="IPR033913">
    <property type="entry name" value="MTH1175_dom"/>
</dbReference>